<keyword evidence="4" id="KW-0378">Hydrolase</keyword>
<keyword evidence="5" id="KW-0862">Zinc</keyword>
<dbReference type="PANTHER" id="PTHR45962">
    <property type="entry name" value="N-FATTY-ACYL-AMINO ACID SYNTHASE/HYDROLASE PM20D1"/>
    <property type="match status" value="1"/>
</dbReference>
<evidence type="ECO:0000313" key="9">
    <source>
        <dbReference type="Proteomes" id="UP000276055"/>
    </source>
</evidence>
<dbReference type="SUPFAM" id="SSF55031">
    <property type="entry name" value="Bacterial exopeptidase dimerisation domain"/>
    <property type="match status" value="1"/>
</dbReference>
<reference evidence="8 9" key="1">
    <citation type="submission" date="2018-10" db="EMBL/GenBank/DDBJ databases">
        <title>Genomic Encyclopedia of Type Strains, Phase IV (KMG-IV): sequencing the most valuable type-strain genomes for metagenomic binning, comparative biology and taxonomic classification.</title>
        <authorList>
            <person name="Goeker M."/>
        </authorList>
    </citation>
    <scope>NUCLEOTIDE SEQUENCE [LARGE SCALE GENOMIC DNA]</scope>
    <source>
        <strain evidence="8 9">DSM 25586</strain>
    </source>
</reference>
<dbReference type="RefSeq" id="WP_120954472.1">
    <property type="nucleotide sequence ID" value="NZ_RBIR01000006.1"/>
</dbReference>
<evidence type="ECO:0000256" key="5">
    <source>
        <dbReference type="ARBA" id="ARBA00022833"/>
    </source>
</evidence>
<dbReference type="GO" id="GO:0004180">
    <property type="term" value="F:carboxypeptidase activity"/>
    <property type="evidence" value="ECO:0007669"/>
    <property type="project" value="UniProtKB-KW"/>
</dbReference>
<sequence>MRIPLPNPAGASLDSAESSKSAAHAPGSAARAAASLAELVGYRTVSSRAAGAVETAEFEAFIAALPRLYPAVHAALELELVNGHALLYRWPGTAPAEDRAEDPAAQERAAVLMAHYDVVPAGDPAEWTQPPFSGHNDGTFLWGRGTLDDKGQLVAILEAAESLLRAGYAPAHDLYLSFGNNEETAGDSAEAAADLLAGRGVKPWLVLDEGGAVAGGAFPGVSRPAAVVGVAEKGILDVELLTRDPGGHASTPPRMGSTARLARAITRIERNPFPQSLPDVTEEMLRRFGPHAPAPLRAAFANVALLRRPITWLFGRLGNETNAMTRTTVAITTLEGSSGANVLAATAKANANIRIAVGESVAGTMAQLRKIIRDPKVELRVVEGNDPSPVSPSSGPQWDLLTDCIGQVFPEAIITPYIMMGGTDSRRFTGICPAVYRFAPFCMDVAARGSIHAVDEKIALQTLGQGVRFYETLMRRL</sequence>
<keyword evidence="2" id="KW-0645">Protease</keyword>
<dbReference type="Pfam" id="PF07687">
    <property type="entry name" value="M20_dimer"/>
    <property type="match status" value="1"/>
</dbReference>
<dbReference type="OrthoDB" id="3665926at2"/>
<dbReference type="GO" id="GO:0046872">
    <property type="term" value="F:metal ion binding"/>
    <property type="evidence" value="ECO:0007669"/>
    <property type="project" value="UniProtKB-KW"/>
</dbReference>
<evidence type="ECO:0000256" key="6">
    <source>
        <dbReference type="SAM" id="MobiDB-lite"/>
    </source>
</evidence>
<gene>
    <name evidence="8" type="ORF">C8D78_2806</name>
</gene>
<dbReference type="Gene3D" id="3.30.70.360">
    <property type="match status" value="1"/>
</dbReference>
<protein>
    <submittedName>
        <fullName evidence="8">Carboxypeptidase PM20D1</fullName>
    </submittedName>
</protein>
<evidence type="ECO:0000256" key="1">
    <source>
        <dbReference type="ARBA" id="ARBA00006247"/>
    </source>
</evidence>
<evidence type="ECO:0000256" key="2">
    <source>
        <dbReference type="ARBA" id="ARBA00022670"/>
    </source>
</evidence>
<feature type="domain" description="Peptidase M20 dimerisation" evidence="7">
    <location>
        <begin position="230"/>
        <end position="377"/>
    </location>
</feature>
<comment type="similarity">
    <text evidence="1">Belongs to the peptidase M20A family.</text>
</comment>
<name>A0A495EPN1_9MICC</name>
<dbReference type="InterPro" id="IPR002933">
    <property type="entry name" value="Peptidase_M20"/>
</dbReference>
<feature type="region of interest" description="Disordered" evidence="6">
    <location>
        <begin position="1"/>
        <end position="24"/>
    </location>
</feature>
<dbReference type="Gene3D" id="1.10.150.900">
    <property type="match status" value="1"/>
</dbReference>
<dbReference type="Gene3D" id="3.40.630.10">
    <property type="entry name" value="Zn peptidases"/>
    <property type="match status" value="1"/>
</dbReference>
<keyword evidence="8" id="KW-0121">Carboxypeptidase</keyword>
<dbReference type="EMBL" id="RBIR01000006">
    <property type="protein sequence ID" value="RKR18611.1"/>
    <property type="molecule type" value="Genomic_DNA"/>
</dbReference>
<accession>A0A495EPN1</accession>
<organism evidence="8 9">
    <name type="scientific">Arthrobacter oryzae</name>
    <dbReference type="NCBI Taxonomy" id="409290"/>
    <lineage>
        <taxon>Bacteria</taxon>
        <taxon>Bacillati</taxon>
        <taxon>Actinomycetota</taxon>
        <taxon>Actinomycetes</taxon>
        <taxon>Micrococcales</taxon>
        <taxon>Micrococcaceae</taxon>
        <taxon>Arthrobacter</taxon>
    </lineage>
</organism>
<dbReference type="GO" id="GO:0006508">
    <property type="term" value="P:proteolysis"/>
    <property type="evidence" value="ECO:0007669"/>
    <property type="project" value="UniProtKB-KW"/>
</dbReference>
<dbReference type="InterPro" id="IPR011650">
    <property type="entry name" value="Peptidase_M20_dimer"/>
</dbReference>
<evidence type="ECO:0000259" key="7">
    <source>
        <dbReference type="Pfam" id="PF07687"/>
    </source>
</evidence>
<dbReference type="SUPFAM" id="SSF53187">
    <property type="entry name" value="Zn-dependent exopeptidases"/>
    <property type="match status" value="1"/>
</dbReference>
<dbReference type="Proteomes" id="UP000276055">
    <property type="component" value="Unassembled WGS sequence"/>
</dbReference>
<proteinExistence type="inferred from homology"/>
<comment type="caution">
    <text evidence="8">The sequence shown here is derived from an EMBL/GenBank/DDBJ whole genome shotgun (WGS) entry which is preliminary data.</text>
</comment>
<dbReference type="AlphaFoldDB" id="A0A495EPN1"/>
<evidence type="ECO:0000256" key="4">
    <source>
        <dbReference type="ARBA" id="ARBA00022801"/>
    </source>
</evidence>
<evidence type="ECO:0000256" key="3">
    <source>
        <dbReference type="ARBA" id="ARBA00022723"/>
    </source>
</evidence>
<evidence type="ECO:0000313" key="8">
    <source>
        <dbReference type="EMBL" id="RKR18611.1"/>
    </source>
</evidence>
<dbReference type="InterPro" id="IPR036264">
    <property type="entry name" value="Bact_exopeptidase_dim_dom"/>
</dbReference>
<dbReference type="InterPro" id="IPR047177">
    <property type="entry name" value="Pept_M20A"/>
</dbReference>
<dbReference type="PANTHER" id="PTHR45962:SF1">
    <property type="entry name" value="N-FATTY-ACYL-AMINO ACID SYNTHASE_HYDROLASE PM20D1"/>
    <property type="match status" value="1"/>
</dbReference>
<keyword evidence="3" id="KW-0479">Metal-binding</keyword>
<dbReference type="Pfam" id="PF01546">
    <property type="entry name" value="Peptidase_M20"/>
    <property type="match status" value="1"/>
</dbReference>